<organism evidence="1 2">
    <name type="scientific">Iris pallida</name>
    <name type="common">Sweet iris</name>
    <dbReference type="NCBI Taxonomy" id="29817"/>
    <lineage>
        <taxon>Eukaryota</taxon>
        <taxon>Viridiplantae</taxon>
        <taxon>Streptophyta</taxon>
        <taxon>Embryophyta</taxon>
        <taxon>Tracheophyta</taxon>
        <taxon>Spermatophyta</taxon>
        <taxon>Magnoliopsida</taxon>
        <taxon>Liliopsida</taxon>
        <taxon>Asparagales</taxon>
        <taxon>Iridaceae</taxon>
        <taxon>Iridoideae</taxon>
        <taxon>Irideae</taxon>
        <taxon>Iris</taxon>
    </lineage>
</organism>
<dbReference type="Proteomes" id="UP001140949">
    <property type="component" value="Unassembled WGS sequence"/>
</dbReference>
<evidence type="ECO:0000313" key="1">
    <source>
        <dbReference type="EMBL" id="KAJ6817586.1"/>
    </source>
</evidence>
<gene>
    <name evidence="1" type="ORF">M6B38_410965</name>
</gene>
<evidence type="ECO:0000313" key="2">
    <source>
        <dbReference type="Proteomes" id="UP001140949"/>
    </source>
</evidence>
<comment type="caution">
    <text evidence="1">The sequence shown here is derived from an EMBL/GenBank/DDBJ whole genome shotgun (WGS) entry which is preliminary data.</text>
</comment>
<keyword evidence="2" id="KW-1185">Reference proteome</keyword>
<reference evidence="1" key="1">
    <citation type="journal article" date="2023" name="GigaByte">
        <title>Genome assembly of the bearded iris, Iris pallida Lam.</title>
        <authorList>
            <person name="Bruccoleri R.E."/>
            <person name="Oakeley E.J."/>
            <person name="Faust A.M.E."/>
            <person name="Altorfer M."/>
            <person name="Dessus-Babus S."/>
            <person name="Burckhardt D."/>
            <person name="Oertli M."/>
            <person name="Naumann U."/>
            <person name="Petersen F."/>
            <person name="Wong J."/>
        </authorList>
    </citation>
    <scope>NUCLEOTIDE SEQUENCE</scope>
    <source>
        <strain evidence="1">GSM-AAB239-AS_SAM_17_03QT</strain>
    </source>
</reference>
<dbReference type="AlphaFoldDB" id="A0AAX6FMG8"/>
<dbReference type="EMBL" id="JANAVB010027799">
    <property type="protein sequence ID" value="KAJ6817586.1"/>
    <property type="molecule type" value="Genomic_DNA"/>
</dbReference>
<sequence length="88" mass="9137">MAVERTLVADLSFCGGGVMTGVVADPGEAAVVLSQEQNSGGGGRECVERERVERDIDCALTCVSDRTAFIIKYVSGIAVNRSRSGGVS</sequence>
<name>A0AAX6FMG8_IRIPA</name>
<accession>A0AAX6FMG8</accession>
<protein>
    <submittedName>
        <fullName evidence="1">Uncharacterized protein</fullName>
    </submittedName>
</protein>
<proteinExistence type="predicted"/>
<reference evidence="1" key="2">
    <citation type="submission" date="2023-04" db="EMBL/GenBank/DDBJ databases">
        <authorList>
            <person name="Bruccoleri R.E."/>
            <person name="Oakeley E.J."/>
            <person name="Faust A.-M."/>
            <person name="Dessus-Babus S."/>
            <person name="Altorfer M."/>
            <person name="Burckhardt D."/>
            <person name="Oertli M."/>
            <person name="Naumann U."/>
            <person name="Petersen F."/>
            <person name="Wong J."/>
        </authorList>
    </citation>
    <scope>NUCLEOTIDE SEQUENCE</scope>
    <source>
        <strain evidence="1">GSM-AAB239-AS_SAM_17_03QT</strain>
        <tissue evidence="1">Leaf</tissue>
    </source>
</reference>